<dbReference type="RefSeq" id="WP_013997402.1">
    <property type="nucleotide sequence ID" value="NZ_CP022388.1"/>
</dbReference>
<evidence type="ECO:0000256" key="1">
    <source>
        <dbReference type="ARBA" id="ARBA00001946"/>
    </source>
</evidence>
<sequence>MQTIKVVCDTNVISNYLSEKGKPEIKQEVLRIGFEHIAITSVVYMELIRWLSVYKGLTLQQRKAYKDAFNSLKILHLNKEISIRAMENAVKADSVDAADILIATTAMYYDLPLFTDNTKHFKQIKGVKLHTAKKIK</sequence>
<dbReference type="GO" id="GO:0004540">
    <property type="term" value="F:RNA nuclease activity"/>
    <property type="evidence" value="ECO:0007669"/>
    <property type="project" value="InterPro"/>
</dbReference>
<dbReference type="InterPro" id="IPR050556">
    <property type="entry name" value="Type_II_TA_system_RNase"/>
</dbReference>
<evidence type="ECO:0000256" key="6">
    <source>
        <dbReference type="ARBA" id="ARBA00022842"/>
    </source>
</evidence>
<dbReference type="AlphaFoldDB" id="A0A0B7ISD0"/>
<keyword evidence="8" id="KW-0800">Toxin</keyword>
<dbReference type="EMBL" id="CDOK01000173">
    <property type="protein sequence ID" value="CEN52878.1"/>
    <property type="molecule type" value="Genomic_DNA"/>
</dbReference>
<dbReference type="InterPro" id="IPR002716">
    <property type="entry name" value="PIN_dom"/>
</dbReference>
<evidence type="ECO:0000259" key="9">
    <source>
        <dbReference type="Pfam" id="PF01850"/>
    </source>
</evidence>
<dbReference type="GO" id="GO:0090729">
    <property type="term" value="F:toxin activity"/>
    <property type="evidence" value="ECO:0007669"/>
    <property type="project" value="UniProtKB-KW"/>
</dbReference>
<keyword evidence="6 8" id="KW-0460">Magnesium</keyword>
<dbReference type="GO" id="GO:0016787">
    <property type="term" value="F:hydrolase activity"/>
    <property type="evidence" value="ECO:0007669"/>
    <property type="project" value="UniProtKB-KW"/>
</dbReference>
<feature type="domain" description="PIN" evidence="9">
    <location>
        <begin position="6"/>
        <end position="125"/>
    </location>
</feature>
<feature type="binding site" evidence="8">
    <location>
        <position position="9"/>
    </location>
    <ligand>
        <name>Mg(2+)</name>
        <dbReference type="ChEBI" id="CHEBI:18420"/>
    </ligand>
</feature>
<evidence type="ECO:0000313" key="12">
    <source>
        <dbReference type="Proteomes" id="UP000039370"/>
    </source>
</evidence>
<evidence type="ECO:0000313" key="11">
    <source>
        <dbReference type="EMBL" id="CEN52878.1"/>
    </source>
</evidence>
<keyword evidence="3 8" id="KW-0540">Nuclease</keyword>
<dbReference type="PANTHER" id="PTHR33653">
    <property type="entry name" value="RIBONUCLEASE VAPC2"/>
    <property type="match status" value="1"/>
</dbReference>
<evidence type="ECO:0000256" key="2">
    <source>
        <dbReference type="ARBA" id="ARBA00022649"/>
    </source>
</evidence>
<dbReference type="Gene3D" id="3.40.50.1010">
    <property type="entry name" value="5'-nuclease"/>
    <property type="match status" value="1"/>
</dbReference>
<keyword evidence="2 8" id="KW-1277">Toxin-antitoxin system</keyword>
<dbReference type="Pfam" id="PF01850">
    <property type="entry name" value="PIN"/>
    <property type="match status" value="1"/>
</dbReference>
<dbReference type="InterPro" id="IPR029060">
    <property type="entry name" value="PIN-like_dom_sf"/>
</dbReference>
<proteinExistence type="inferred from homology"/>
<reference evidence="13" key="3">
    <citation type="submission" date="2017-06" db="EMBL/GenBank/DDBJ databases">
        <title>Capnocytophaga spp. assemblies.</title>
        <authorList>
            <person name="Gulvik C.A."/>
        </authorList>
    </citation>
    <scope>NUCLEOTIDE SEQUENCE [LARGE SCALE GENOMIC DNA]</scope>
    <source>
        <strain evidence="13">H5594</strain>
    </source>
</reference>
<dbReference type="Proteomes" id="UP000039370">
    <property type="component" value="Unassembled WGS sequence"/>
</dbReference>
<reference evidence="11 12" key="1">
    <citation type="submission" date="2015-01" db="EMBL/GenBank/DDBJ databases">
        <authorList>
            <person name="MANFREDI Pablo"/>
        </authorList>
    </citation>
    <scope>NUCLEOTIDE SEQUENCE [LARGE SCALE GENOMIC DNA]</scope>
    <source>
        <strain evidence="11 12">Cc11</strain>
    </source>
</reference>
<dbReference type="HAMAP" id="MF_00265">
    <property type="entry name" value="VapC_Nob1"/>
    <property type="match status" value="1"/>
</dbReference>
<dbReference type="EMBL" id="CP022388">
    <property type="protein sequence ID" value="ATA91069.1"/>
    <property type="molecule type" value="Genomic_DNA"/>
</dbReference>
<keyword evidence="5 8" id="KW-0378">Hydrolase</keyword>
<protein>
    <recommendedName>
        <fullName evidence="8">Ribonuclease VapC</fullName>
        <shortName evidence="8">RNase VapC</shortName>
        <ecNumber evidence="8">3.1.-.-</ecNumber>
    </recommendedName>
    <alternativeName>
        <fullName evidence="8">Toxin VapC</fullName>
    </alternativeName>
</protein>
<name>A0A0B7ISD0_9FLAO</name>
<accession>A0A0B7ISD0</accession>
<feature type="binding site" evidence="8">
    <location>
        <position position="99"/>
    </location>
    <ligand>
        <name>Mg(2+)</name>
        <dbReference type="ChEBI" id="CHEBI:18420"/>
    </ligand>
</feature>
<reference evidence="10" key="2">
    <citation type="journal article" date="2017" name="Genome Announc.">
        <title>Twelve Complete Reference Genomes of Clinical Isolates in the Capnocytophaga Genus.</title>
        <authorList>
            <person name="Villarma A."/>
            <person name="Gulvik C.A."/>
            <person name="Rowe L.A."/>
            <person name="Sheth M."/>
            <person name="Juieng P."/>
            <person name="Nicholson A.C."/>
            <person name="Loparev V.N."/>
            <person name="McQuiston J.R."/>
        </authorList>
    </citation>
    <scope>NUCLEOTIDE SEQUENCE</scope>
    <source>
        <strain evidence="10">H5594</strain>
    </source>
</reference>
<comment type="function">
    <text evidence="8">Toxic component of a toxin-antitoxin (TA) system. An RNase.</text>
</comment>
<dbReference type="GO" id="GO:0000287">
    <property type="term" value="F:magnesium ion binding"/>
    <property type="evidence" value="ECO:0007669"/>
    <property type="project" value="UniProtKB-UniRule"/>
</dbReference>
<organism evidence="11 12">
    <name type="scientific">Capnocytophaga canimorsus</name>
    <dbReference type="NCBI Taxonomy" id="28188"/>
    <lineage>
        <taxon>Bacteria</taxon>
        <taxon>Pseudomonadati</taxon>
        <taxon>Bacteroidota</taxon>
        <taxon>Flavobacteriia</taxon>
        <taxon>Flavobacteriales</taxon>
        <taxon>Flavobacteriaceae</taxon>
        <taxon>Capnocytophaga</taxon>
    </lineage>
</organism>
<comment type="similarity">
    <text evidence="7 8">Belongs to the PINc/VapC protein family.</text>
</comment>
<comment type="cofactor">
    <cofactor evidence="1 8">
        <name>Mg(2+)</name>
        <dbReference type="ChEBI" id="CHEBI:18420"/>
    </cofactor>
</comment>
<evidence type="ECO:0000313" key="10">
    <source>
        <dbReference type="EMBL" id="ATA91069.1"/>
    </source>
</evidence>
<evidence type="ECO:0000256" key="5">
    <source>
        <dbReference type="ARBA" id="ARBA00022801"/>
    </source>
</evidence>
<evidence type="ECO:0000256" key="7">
    <source>
        <dbReference type="ARBA" id="ARBA00038093"/>
    </source>
</evidence>
<gene>
    <name evidence="8 11" type="primary">vapC</name>
    <name evidence="11" type="ORF">CCAN11_30007</name>
    <name evidence="10" type="ORF">CGC56_02125</name>
</gene>
<dbReference type="EC" id="3.1.-.-" evidence="8"/>
<evidence type="ECO:0000256" key="8">
    <source>
        <dbReference type="HAMAP-Rule" id="MF_00265"/>
    </source>
</evidence>
<evidence type="ECO:0000313" key="13">
    <source>
        <dbReference type="Proteomes" id="UP000243136"/>
    </source>
</evidence>
<dbReference type="PANTHER" id="PTHR33653:SF1">
    <property type="entry name" value="RIBONUCLEASE VAPC2"/>
    <property type="match status" value="1"/>
</dbReference>
<dbReference type="SUPFAM" id="SSF88723">
    <property type="entry name" value="PIN domain-like"/>
    <property type="match status" value="1"/>
</dbReference>
<evidence type="ECO:0000256" key="4">
    <source>
        <dbReference type="ARBA" id="ARBA00022723"/>
    </source>
</evidence>
<keyword evidence="4 8" id="KW-0479">Metal-binding</keyword>
<dbReference type="InterPro" id="IPR022907">
    <property type="entry name" value="VapC_family"/>
</dbReference>
<dbReference type="OMA" id="MELIRWL"/>
<dbReference type="Proteomes" id="UP000243136">
    <property type="component" value="Chromosome"/>
</dbReference>
<evidence type="ECO:0000256" key="3">
    <source>
        <dbReference type="ARBA" id="ARBA00022722"/>
    </source>
</evidence>